<accession>A0A061SEB4</accession>
<evidence type="ECO:0000313" key="3">
    <source>
        <dbReference type="EMBL" id="JAC81190.1"/>
    </source>
</evidence>
<proteinExistence type="predicted"/>
<organism evidence="3">
    <name type="scientific">Tetraselmis sp. GSL018</name>
    <dbReference type="NCBI Taxonomy" id="582737"/>
    <lineage>
        <taxon>Eukaryota</taxon>
        <taxon>Viridiplantae</taxon>
        <taxon>Chlorophyta</taxon>
        <taxon>core chlorophytes</taxon>
        <taxon>Chlorodendrophyceae</taxon>
        <taxon>Chlorodendrales</taxon>
        <taxon>Chlorodendraceae</taxon>
        <taxon>Tetraselmis</taxon>
    </lineage>
</organism>
<gene>
    <name evidence="1" type="ORF">TSPGSL018_22882</name>
    <name evidence="2" type="ORF">TSPGSL018_29487</name>
    <name evidence="3" type="ORF">TSPGSL018_8495</name>
</gene>
<dbReference type="EMBL" id="GBEZ01024380">
    <property type="protein sequence ID" value="JAC62608.1"/>
    <property type="molecule type" value="Transcribed_RNA"/>
</dbReference>
<evidence type="ECO:0000313" key="2">
    <source>
        <dbReference type="EMBL" id="JAC73198.1"/>
    </source>
</evidence>
<dbReference type="PANTHER" id="PTHR40131:SF1">
    <property type="entry name" value="C1Q DOMAIN-CONTAINING PROTEIN"/>
    <property type="match status" value="1"/>
</dbReference>
<evidence type="ECO:0000313" key="1">
    <source>
        <dbReference type="EMBL" id="JAC62608.1"/>
    </source>
</evidence>
<name>A0A061SEB4_9CHLO</name>
<sequence>MLRQKADLTEVREALSCKANTAAVERLFERVERQERGGKDMASALDRIWEDLRAKAGSGQLGALLDAKANVDDVNHALAEVSSQLEQKASASALDELQRAQWQAASSPLLSNDNCIGRWIWRSGRTKAGGAVPWNVQSVNCDPQNLKWEKDRSSIVVVSAGMYEVMLGFFSNRKPTVQLHVNGEPVLAAVSTSESVLNRSTGHLATLGRYASGNTAGLSLVDFLLLPQRAKITVTYSGDEAGEGFISLKRL</sequence>
<dbReference type="EMBL" id="GBEZ01012718">
    <property type="protein sequence ID" value="JAC73198.1"/>
    <property type="molecule type" value="Transcribed_RNA"/>
</dbReference>
<protein>
    <submittedName>
        <fullName evidence="3">Uncharacterized protein</fullName>
    </submittedName>
</protein>
<dbReference type="EMBL" id="GBEZ01003988">
    <property type="protein sequence ID" value="JAC81190.1"/>
    <property type="molecule type" value="Transcribed_RNA"/>
</dbReference>
<dbReference type="PANTHER" id="PTHR40131">
    <property type="entry name" value="C1Q DOMAIN-CONTAINING PROTEIN"/>
    <property type="match status" value="1"/>
</dbReference>
<reference evidence="3" key="1">
    <citation type="submission" date="2014-05" db="EMBL/GenBank/DDBJ databases">
        <title>The transcriptome of the halophilic microalga Tetraselmis sp. GSL018 isolated from the Great Salt Lake, Utah.</title>
        <authorList>
            <person name="Jinkerson R.E."/>
            <person name="D'Adamo S."/>
            <person name="Posewitz M.C."/>
        </authorList>
    </citation>
    <scope>NUCLEOTIDE SEQUENCE</scope>
    <source>
        <strain evidence="3">GSL018</strain>
    </source>
</reference>
<dbReference type="AlphaFoldDB" id="A0A061SEB4"/>